<feature type="domain" description="DUF6906" evidence="1">
    <location>
        <begin position="1"/>
        <end position="49"/>
    </location>
</feature>
<name>A0A3G8F2I9_9CAUD</name>
<dbReference type="Proteomes" id="UP000271896">
    <property type="component" value="Segment"/>
</dbReference>
<accession>A0A3G8F2I9</accession>
<protein>
    <recommendedName>
        <fullName evidence="1">DUF6906 domain-containing protein</fullName>
    </recommendedName>
</protein>
<reference evidence="2 3" key="1">
    <citation type="submission" date="2018-10" db="EMBL/GenBank/DDBJ databases">
        <title>Sequencing Bacillus anthracis Typing Phage AP631.</title>
        <authorList>
            <person name="Liu X."/>
            <person name="Wang D."/>
            <person name="Pan C."/>
            <person name="Feng E."/>
            <person name="Fan H."/>
            <person name="Li M."/>
            <person name="Zhu L."/>
            <person name="Liang X."/>
            <person name="Tong Y."/>
            <person name="Wang H."/>
        </authorList>
    </citation>
    <scope>NUCLEOTIDE SEQUENCE [LARGE SCALE GENOMIC DNA]</scope>
</reference>
<dbReference type="InterPro" id="IPR054201">
    <property type="entry name" value="DUF6906"/>
</dbReference>
<evidence type="ECO:0000259" key="1">
    <source>
        <dbReference type="Pfam" id="PF21847"/>
    </source>
</evidence>
<evidence type="ECO:0000313" key="2">
    <source>
        <dbReference type="EMBL" id="AZF88379.1"/>
    </source>
</evidence>
<proteinExistence type="predicted"/>
<dbReference type="Pfam" id="PF21847">
    <property type="entry name" value="DUF6906"/>
    <property type="match status" value="1"/>
</dbReference>
<gene>
    <name evidence="2" type="ORF">AP631_0034</name>
</gene>
<organism evidence="2 3">
    <name type="scientific">Bacillus phage AP631</name>
    <dbReference type="NCBI Taxonomy" id="2483609"/>
    <lineage>
        <taxon>Viruses</taxon>
        <taxon>Duplodnaviria</taxon>
        <taxon>Heunggongvirae</taxon>
        <taxon>Uroviricota</taxon>
        <taxon>Caudoviricetes</taxon>
        <taxon>Wbetavirus</taxon>
        <taxon>Wbetavirus AP631</taxon>
    </lineage>
</organism>
<sequence>MKNGKRLTKREKIHLKSYSLNPDNWLVFKKADGEMHLVHRYTSRTRVIPSL</sequence>
<evidence type="ECO:0000313" key="3">
    <source>
        <dbReference type="Proteomes" id="UP000271896"/>
    </source>
</evidence>
<dbReference type="EMBL" id="MK085976">
    <property type="protein sequence ID" value="AZF88379.1"/>
    <property type="molecule type" value="Genomic_DNA"/>
</dbReference>
<keyword evidence="3" id="KW-1185">Reference proteome</keyword>